<keyword evidence="1" id="KW-0812">Transmembrane</keyword>
<reference evidence="2 3" key="1">
    <citation type="submission" date="2011-08" db="EMBL/GenBank/DDBJ databases">
        <authorList>
            <person name="Liu Z.J."/>
            <person name="Shi F.L."/>
            <person name="Lu J.Q."/>
            <person name="Li M."/>
            <person name="Wang Z.L."/>
        </authorList>
    </citation>
    <scope>NUCLEOTIDE SEQUENCE [LARGE SCALE GENOMIC DNA]</scope>
    <source>
        <strain evidence="2 3">USNM 41457</strain>
    </source>
</reference>
<dbReference type="VEuPathDB" id="MicrosporidiaDB:EDEG_03054"/>
<dbReference type="Proteomes" id="UP000003163">
    <property type="component" value="Unassembled WGS sequence"/>
</dbReference>
<dbReference type="HOGENOM" id="CLU_1627015_0_0_1"/>
<organism evidence="2 3">
    <name type="scientific">Edhazardia aedis (strain USNM 41457)</name>
    <name type="common">Microsporidian parasite</name>
    <dbReference type="NCBI Taxonomy" id="1003232"/>
    <lineage>
        <taxon>Eukaryota</taxon>
        <taxon>Fungi</taxon>
        <taxon>Fungi incertae sedis</taxon>
        <taxon>Microsporidia</taxon>
        <taxon>Edhazardia</taxon>
    </lineage>
</organism>
<accession>J9DMG8</accession>
<dbReference type="EMBL" id="AFBI03000066">
    <property type="protein sequence ID" value="EJW02542.1"/>
    <property type="molecule type" value="Genomic_DNA"/>
</dbReference>
<comment type="caution">
    <text evidence="2">The sequence shown here is derived from an EMBL/GenBank/DDBJ whole genome shotgun (WGS) entry which is preliminary data.</text>
</comment>
<evidence type="ECO:0000313" key="2">
    <source>
        <dbReference type="EMBL" id="EJW02542.1"/>
    </source>
</evidence>
<dbReference type="AlphaFoldDB" id="J9DMG8"/>
<dbReference type="InParanoid" id="J9DMG8"/>
<reference evidence="3" key="2">
    <citation type="submission" date="2015-07" db="EMBL/GenBank/DDBJ databases">
        <title>Contrasting host-pathogen interactions and genome evolution in two generalist and specialist microsporidian pathogens of mosquitoes.</title>
        <authorList>
            <consortium name="The Broad Institute Genomics Platform"/>
            <consortium name="The Broad Institute Genome Sequencing Center for Infectious Disease"/>
            <person name="Cuomo C.A."/>
            <person name="Sanscrainte N.D."/>
            <person name="Goldberg J.M."/>
            <person name="Heiman D."/>
            <person name="Young S."/>
            <person name="Zeng Q."/>
            <person name="Becnel J.J."/>
            <person name="Birren B.W."/>
        </authorList>
    </citation>
    <scope>NUCLEOTIDE SEQUENCE [LARGE SCALE GENOMIC DNA]</scope>
    <source>
        <strain evidence="3">USNM 41457</strain>
    </source>
</reference>
<feature type="transmembrane region" description="Helical" evidence="1">
    <location>
        <begin position="92"/>
        <end position="113"/>
    </location>
</feature>
<gene>
    <name evidence="2" type="ORF">EDEG_03054</name>
</gene>
<name>J9DMG8_EDHAE</name>
<keyword evidence="3" id="KW-1185">Reference proteome</keyword>
<sequence length="163" mass="19583">MIYKLINFNKYSSYKKKNKFFNFMKMNLYCINAKTNTTLMNLKFMRSVLGVKNRCRKSESGKLCPSLLVAGKKTFGKAASRCSTTKMDFSSIFIYFFLFIRIHTSLFFFLFYFSKSSYFFVFRDESWVFCFYSYSRSFTKTIIYFIYWIAKSIIDHIITMITF</sequence>
<protein>
    <submittedName>
        <fullName evidence="2">Uncharacterized protein</fullName>
    </submittedName>
</protein>
<evidence type="ECO:0000256" key="1">
    <source>
        <dbReference type="SAM" id="Phobius"/>
    </source>
</evidence>
<proteinExistence type="predicted"/>
<evidence type="ECO:0000313" key="3">
    <source>
        <dbReference type="Proteomes" id="UP000003163"/>
    </source>
</evidence>
<keyword evidence="1" id="KW-1133">Transmembrane helix</keyword>
<keyword evidence="1" id="KW-0472">Membrane</keyword>